<gene>
    <name evidence="1" type="ORF">VE01_07626</name>
</gene>
<proteinExistence type="predicted"/>
<reference evidence="2" key="2">
    <citation type="journal article" date="2018" name="Nat. Commun.">
        <title>Extreme sensitivity to ultraviolet light in the fungal pathogen causing white-nose syndrome of bats.</title>
        <authorList>
            <person name="Palmer J.M."/>
            <person name="Drees K.P."/>
            <person name="Foster J.T."/>
            <person name="Lindner D.L."/>
        </authorList>
    </citation>
    <scope>NUCLEOTIDE SEQUENCE [LARGE SCALE GENOMIC DNA]</scope>
    <source>
        <strain evidence="2">UAMH 10579</strain>
    </source>
</reference>
<accession>A0A1B8GHD6</accession>
<dbReference type="AlphaFoldDB" id="A0A1B8GHD6"/>
<keyword evidence="2" id="KW-1185">Reference proteome</keyword>
<name>A0A1B8GHD6_9PEZI</name>
<dbReference type="RefSeq" id="XP_018128986.2">
    <property type="nucleotide sequence ID" value="XM_018277059.2"/>
</dbReference>
<protein>
    <recommendedName>
        <fullName evidence="3">F-box domain-containing protein</fullName>
    </recommendedName>
</protein>
<dbReference type="Proteomes" id="UP000091956">
    <property type="component" value="Unassembled WGS sequence"/>
</dbReference>
<dbReference type="GeneID" id="28841012"/>
<sequence length="457" mass="51125">MGPLIENCPFDVINEIINHLEPDAIRSLRLSCKTLAIKSSSSYGVKALFRSKHIELTEQALRACAVATQAEGLCCHVKEVTLSGIAGGDDDAPRRTRQGGVQLWRKNKEFLLSQSFIALKRNGPTGRLASLSLKVAIPPHLKARIEPANPRGEYDWRPLSEAAVDAFHITFRALATSQLRIDSLNMFNGPGQQRRSLPCNALSKVDWDSEGLVESLSSMRSLSISLSNRVYKLDEDEKGHVRTDNGTTRGSRNHYDENDVSIAQEERNFTGLASLFQLSKNLESFELHYFSHRGELQGLLYSRDWCHERLLQRLVALNSLPNLTRSTLRGIYATETDLLAFIKRTRVSELSLESVTLSLGTFRSIFDYCTSSATSITKLNFDVLYEMGERPSHMVLFLGAGPSRLVYGETGLGGESLERGRDDINQPISYYTLRSRLIGSPTASRWATFRIREYGST</sequence>
<dbReference type="EMBL" id="KV460237">
    <property type="protein sequence ID" value="OBT95253.2"/>
    <property type="molecule type" value="Genomic_DNA"/>
</dbReference>
<evidence type="ECO:0000313" key="2">
    <source>
        <dbReference type="Proteomes" id="UP000091956"/>
    </source>
</evidence>
<evidence type="ECO:0000313" key="1">
    <source>
        <dbReference type="EMBL" id="OBT95253.2"/>
    </source>
</evidence>
<evidence type="ECO:0008006" key="3">
    <source>
        <dbReference type="Google" id="ProtNLM"/>
    </source>
</evidence>
<organism evidence="1 2">
    <name type="scientific">Pseudogymnoascus verrucosus</name>
    <dbReference type="NCBI Taxonomy" id="342668"/>
    <lineage>
        <taxon>Eukaryota</taxon>
        <taxon>Fungi</taxon>
        <taxon>Dikarya</taxon>
        <taxon>Ascomycota</taxon>
        <taxon>Pezizomycotina</taxon>
        <taxon>Leotiomycetes</taxon>
        <taxon>Thelebolales</taxon>
        <taxon>Thelebolaceae</taxon>
        <taxon>Pseudogymnoascus</taxon>
    </lineage>
</organism>
<reference evidence="1 2" key="1">
    <citation type="submission" date="2016-03" db="EMBL/GenBank/DDBJ databases">
        <title>Comparative genomics of Pseudogymnoascus destructans, the fungus causing white-nose syndrome of bats.</title>
        <authorList>
            <person name="Palmer J.M."/>
            <person name="Drees K.P."/>
            <person name="Foster J.T."/>
            <person name="Lindner D.L."/>
        </authorList>
    </citation>
    <scope>NUCLEOTIDE SEQUENCE [LARGE SCALE GENOMIC DNA]</scope>
    <source>
        <strain evidence="1 2">UAMH 10579</strain>
    </source>
</reference>